<proteinExistence type="predicted"/>
<organism evidence="2 3">
    <name type="scientific">Blepharisma stoltei</name>
    <dbReference type="NCBI Taxonomy" id="1481888"/>
    <lineage>
        <taxon>Eukaryota</taxon>
        <taxon>Sar</taxon>
        <taxon>Alveolata</taxon>
        <taxon>Ciliophora</taxon>
        <taxon>Postciliodesmatophora</taxon>
        <taxon>Heterotrichea</taxon>
        <taxon>Heterotrichida</taxon>
        <taxon>Blepharismidae</taxon>
        <taxon>Blepharisma</taxon>
    </lineage>
</organism>
<protein>
    <submittedName>
        <fullName evidence="2">Uncharacterized protein</fullName>
    </submittedName>
</protein>
<evidence type="ECO:0000313" key="3">
    <source>
        <dbReference type="Proteomes" id="UP001162131"/>
    </source>
</evidence>
<gene>
    <name evidence="2" type="ORF">BSTOLATCC_MIC43169</name>
</gene>
<accession>A0AAU9JNG9</accession>
<evidence type="ECO:0000313" key="2">
    <source>
        <dbReference type="EMBL" id="CAG9327125.1"/>
    </source>
</evidence>
<dbReference type="AlphaFoldDB" id="A0AAU9JNG9"/>
<sequence length="573" mass="67560">MFMCEDGLKDAWFSKNMLLEFLLPSIEKKFQEDTRSCLITYKRYSWACFIFLSILSASLLDFYDERVAISAISLIPFFGLTHINIHIKRLIAEFACIQFHLRNIETSNLLENIGALFPCFCFTFLCIKQWKYTLFYSIFEAIIVFIYTGQNLRGMIFTSIFYTVISVIFENDYRNIWIRYSCTKKRCDEFENITENSHSAVYILNKEGGISYYNKKALAIAEQNGKPENMLKYGRFQDIFDDDRSSWANSLILNAYKAEGEARDEESTIFKNLTDFNSTNVQNSGFIIKTDIVKWYDQEKIRITFIDVSIWFLNRFLLIKSYKDLQALAEKLLNKLIKCYEKEQPLSSKFLAEFNLLKNEMRGLHLFQSYCLKRIEFKSDYLDFFIEAHNVIEMLFQKASQKRISISLARADNYPKSSFGDKAFYSCILNALINFLIEKADDDSELSISIIPKMVDENEYLLEHYFEFTSHSASLEEFEEIFQIKQNTAKRKSWIDMMKIMKENGTCLFMFDPLICLLRGYTDYMVNQEDCSWLFSLYIPFKTSGTEVDDKKIDITHQCVSEGENYSKWYIYE</sequence>
<dbReference type="InterPro" id="IPR035965">
    <property type="entry name" value="PAS-like_dom_sf"/>
</dbReference>
<keyword evidence="1" id="KW-0472">Membrane</keyword>
<name>A0AAU9JNG9_9CILI</name>
<keyword evidence="3" id="KW-1185">Reference proteome</keyword>
<keyword evidence="1" id="KW-0812">Transmembrane</keyword>
<dbReference type="SUPFAM" id="SSF55785">
    <property type="entry name" value="PYP-like sensor domain (PAS domain)"/>
    <property type="match status" value="1"/>
</dbReference>
<keyword evidence="1" id="KW-1133">Transmembrane helix</keyword>
<reference evidence="2" key="1">
    <citation type="submission" date="2021-09" db="EMBL/GenBank/DDBJ databases">
        <authorList>
            <consortium name="AG Swart"/>
            <person name="Singh M."/>
            <person name="Singh A."/>
            <person name="Seah K."/>
            <person name="Emmerich C."/>
        </authorList>
    </citation>
    <scope>NUCLEOTIDE SEQUENCE</scope>
    <source>
        <strain evidence="2">ATCC30299</strain>
    </source>
</reference>
<evidence type="ECO:0000256" key="1">
    <source>
        <dbReference type="SAM" id="Phobius"/>
    </source>
</evidence>
<dbReference type="EMBL" id="CAJZBQ010000043">
    <property type="protein sequence ID" value="CAG9327125.1"/>
    <property type="molecule type" value="Genomic_DNA"/>
</dbReference>
<feature type="transmembrane region" description="Helical" evidence="1">
    <location>
        <begin position="44"/>
        <end position="63"/>
    </location>
</feature>
<dbReference type="Proteomes" id="UP001162131">
    <property type="component" value="Unassembled WGS sequence"/>
</dbReference>
<feature type="transmembrane region" description="Helical" evidence="1">
    <location>
        <begin position="133"/>
        <end position="149"/>
    </location>
</feature>
<comment type="caution">
    <text evidence="2">The sequence shown here is derived from an EMBL/GenBank/DDBJ whole genome shotgun (WGS) entry which is preliminary data.</text>
</comment>
<feature type="transmembrane region" description="Helical" evidence="1">
    <location>
        <begin position="69"/>
        <end position="87"/>
    </location>
</feature>